<dbReference type="Proteomes" id="UP000250028">
    <property type="component" value="Unassembled WGS sequence"/>
</dbReference>
<feature type="coiled-coil region" evidence="1">
    <location>
        <begin position="83"/>
        <end position="110"/>
    </location>
</feature>
<dbReference type="OrthoDB" id="3404379at2"/>
<reference evidence="4" key="1">
    <citation type="submission" date="2016-10" db="EMBL/GenBank/DDBJ databases">
        <authorList>
            <person name="Varghese N."/>
            <person name="Submissions S."/>
        </authorList>
    </citation>
    <scope>NUCLEOTIDE SEQUENCE [LARGE SCALE GENOMIC DNA]</scope>
    <source>
        <strain evidence="4">DSM 22951</strain>
    </source>
</reference>
<keyword evidence="2" id="KW-0472">Membrane</keyword>
<evidence type="ECO:0000256" key="1">
    <source>
        <dbReference type="SAM" id="Coils"/>
    </source>
</evidence>
<keyword evidence="1" id="KW-0175">Coiled coil</keyword>
<organism evidence="3 4">
    <name type="scientific">Branchiibius hedensis</name>
    <dbReference type="NCBI Taxonomy" id="672460"/>
    <lineage>
        <taxon>Bacteria</taxon>
        <taxon>Bacillati</taxon>
        <taxon>Actinomycetota</taxon>
        <taxon>Actinomycetes</taxon>
        <taxon>Micrococcales</taxon>
        <taxon>Dermacoccaceae</taxon>
        <taxon>Branchiibius</taxon>
    </lineage>
</organism>
<keyword evidence="2" id="KW-1133">Transmembrane helix</keyword>
<dbReference type="AlphaFoldDB" id="A0A2Y8ZL22"/>
<evidence type="ECO:0000313" key="3">
    <source>
        <dbReference type="EMBL" id="SSA33121.1"/>
    </source>
</evidence>
<sequence length="122" mass="13386">MRWTPSHVGYASWVFVFLIVLLVLVIGLVVAGVVGMYGGHLDPPVRTSPFEELPPTVRPGDVDGLRFDQTLRGYRMGQVDDTLDRLRDALADKDRQLAEQSARIAELTGQRLDSLTDGPGPA</sequence>
<dbReference type="EMBL" id="UESZ01000001">
    <property type="protein sequence ID" value="SSA33121.1"/>
    <property type="molecule type" value="Genomic_DNA"/>
</dbReference>
<name>A0A2Y8ZL22_9MICO</name>
<proteinExistence type="predicted"/>
<accession>A0A2Y8ZL22</accession>
<evidence type="ECO:0000313" key="4">
    <source>
        <dbReference type="Proteomes" id="UP000250028"/>
    </source>
</evidence>
<keyword evidence="2" id="KW-0812">Transmembrane</keyword>
<protein>
    <submittedName>
        <fullName evidence="3">DivIVA domain-containing protein</fullName>
    </submittedName>
</protein>
<keyword evidence="4" id="KW-1185">Reference proteome</keyword>
<dbReference type="Gene3D" id="6.10.250.660">
    <property type="match status" value="1"/>
</dbReference>
<feature type="transmembrane region" description="Helical" evidence="2">
    <location>
        <begin position="12"/>
        <end position="37"/>
    </location>
</feature>
<dbReference type="InterPro" id="IPR019933">
    <property type="entry name" value="DivIVA_domain"/>
</dbReference>
<evidence type="ECO:0000256" key="2">
    <source>
        <dbReference type="SAM" id="Phobius"/>
    </source>
</evidence>
<dbReference type="NCBIfam" id="TIGR03544">
    <property type="entry name" value="DivI1A_domain"/>
    <property type="match status" value="1"/>
</dbReference>
<gene>
    <name evidence="3" type="ORF">SAMN04489750_0392</name>
</gene>